<dbReference type="AlphaFoldDB" id="A0A1W2D3U8"/>
<gene>
    <name evidence="2" type="ORF">SAMN06297251_112112</name>
</gene>
<dbReference type="Proteomes" id="UP000192656">
    <property type="component" value="Unassembled WGS sequence"/>
</dbReference>
<organism evidence="2 3">
    <name type="scientific">Fulvimarina manganoxydans</name>
    <dbReference type="NCBI Taxonomy" id="937218"/>
    <lineage>
        <taxon>Bacteria</taxon>
        <taxon>Pseudomonadati</taxon>
        <taxon>Pseudomonadota</taxon>
        <taxon>Alphaproteobacteria</taxon>
        <taxon>Hyphomicrobiales</taxon>
        <taxon>Aurantimonadaceae</taxon>
        <taxon>Fulvimarina</taxon>
    </lineage>
</organism>
<feature type="region of interest" description="Disordered" evidence="1">
    <location>
        <begin position="1"/>
        <end position="52"/>
    </location>
</feature>
<sequence>MTTATRKKPTSAVAKTDGAKPISLSTPKRPWTPLSRKKSDDPENDSTIKNSTMQLVHDENDQHRPYGGTASPAFNQAMIGQVIRSVWLGTEPLPIEQQEFFQCGPIGALWDIAPKDAVEGMLAAQMVATHNAAMECFRRAMLPEQPHAGREMNLSQANRLTRSYTTLVAALDKHRGKGQQTVRVEHVHVHSGGQAIVGNVNHESQQKIEEDAATALMSRGSEEKDVG</sequence>
<protein>
    <submittedName>
        <fullName evidence="2">Uncharacterized protein</fullName>
    </submittedName>
</protein>
<evidence type="ECO:0000256" key="1">
    <source>
        <dbReference type="SAM" id="MobiDB-lite"/>
    </source>
</evidence>
<evidence type="ECO:0000313" key="2">
    <source>
        <dbReference type="EMBL" id="SMC92153.1"/>
    </source>
</evidence>
<dbReference type="EMBL" id="FWXR01000012">
    <property type="protein sequence ID" value="SMC92153.1"/>
    <property type="molecule type" value="Genomic_DNA"/>
</dbReference>
<accession>A0A1W2D3U8</accession>
<proteinExistence type="predicted"/>
<dbReference type="STRING" id="937218.SAMN06297251_112112"/>
<evidence type="ECO:0000313" key="3">
    <source>
        <dbReference type="Proteomes" id="UP000192656"/>
    </source>
</evidence>
<reference evidence="2 3" key="1">
    <citation type="submission" date="2017-04" db="EMBL/GenBank/DDBJ databases">
        <authorList>
            <person name="Afonso C.L."/>
            <person name="Miller P.J."/>
            <person name="Scott M.A."/>
            <person name="Spackman E."/>
            <person name="Goraichik I."/>
            <person name="Dimitrov K.M."/>
            <person name="Suarez D.L."/>
            <person name="Swayne D.E."/>
        </authorList>
    </citation>
    <scope>NUCLEOTIDE SEQUENCE [LARGE SCALE GENOMIC DNA]</scope>
    <source>
        <strain evidence="2 3">CGMCC 1.10972</strain>
    </source>
</reference>
<keyword evidence="3" id="KW-1185">Reference proteome</keyword>
<dbReference type="RefSeq" id="WP_084410751.1">
    <property type="nucleotide sequence ID" value="NZ_FWXR01000012.1"/>
</dbReference>
<name>A0A1W2D3U8_9HYPH</name>